<sequence length="291" mass="33520">MTIDGENSNADLVTIIDEECNNKDAPDTYRSFFRTARRGIEDKNKIQTERDAVLLMAQNAEANVQKLTMIYATAQEERLQENEKMKQLELSLAAMTNQLAEAQQNSTVLQKLINEQKEQVRVHAQKLAQRDKQILTLQSRHTPHNQPNPQQNNDSIRLIQSLQDENRRLAASERTMSEKYQSSSLDAKATVQRMQDALAQSRAQAATMRQNMEKTMVEQSRELERLRDELEAAKQAGSSQEILPQLKEELTRLRILFEFIGKSQEGQLLINNVFEHPDFRNHVDQSLSRFV</sequence>
<accession>A0A1X2GNT5</accession>
<protein>
    <submittedName>
        <fullName evidence="2">Uncharacterized protein</fullName>
    </submittedName>
</protein>
<evidence type="ECO:0000313" key="3">
    <source>
        <dbReference type="Proteomes" id="UP000242146"/>
    </source>
</evidence>
<evidence type="ECO:0000313" key="2">
    <source>
        <dbReference type="EMBL" id="ORX58084.1"/>
    </source>
</evidence>
<feature type="coiled-coil region" evidence="1">
    <location>
        <begin position="57"/>
        <end position="119"/>
    </location>
</feature>
<keyword evidence="1" id="KW-0175">Coiled coil</keyword>
<dbReference type="AlphaFoldDB" id="A0A1X2GNT5"/>
<name>A0A1X2GNT5_9FUNG</name>
<keyword evidence="3" id="KW-1185">Reference proteome</keyword>
<feature type="coiled-coil region" evidence="1">
    <location>
        <begin position="191"/>
        <end position="243"/>
    </location>
</feature>
<comment type="caution">
    <text evidence="2">The sequence shown here is derived from an EMBL/GenBank/DDBJ whole genome shotgun (WGS) entry which is preliminary data.</text>
</comment>
<dbReference type="EMBL" id="MCGT01000007">
    <property type="protein sequence ID" value="ORX58084.1"/>
    <property type="molecule type" value="Genomic_DNA"/>
</dbReference>
<organism evidence="2 3">
    <name type="scientific">Hesseltinella vesiculosa</name>
    <dbReference type="NCBI Taxonomy" id="101127"/>
    <lineage>
        <taxon>Eukaryota</taxon>
        <taxon>Fungi</taxon>
        <taxon>Fungi incertae sedis</taxon>
        <taxon>Mucoromycota</taxon>
        <taxon>Mucoromycotina</taxon>
        <taxon>Mucoromycetes</taxon>
        <taxon>Mucorales</taxon>
        <taxon>Cunninghamellaceae</taxon>
        <taxon>Hesseltinella</taxon>
    </lineage>
</organism>
<proteinExistence type="predicted"/>
<evidence type="ECO:0000256" key="1">
    <source>
        <dbReference type="SAM" id="Coils"/>
    </source>
</evidence>
<reference evidence="2 3" key="1">
    <citation type="submission" date="2016-07" db="EMBL/GenBank/DDBJ databases">
        <title>Pervasive Adenine N6-methylation of Active Genes in Fungi.</title>
        <authorList>
            <consortium name="DOE Joint Genome Institute"/>
            <person name="Mondo S.J."/>
            <person name="Dannebaum R.O."/>
            <person name="Kuo R.C."/>
            <person name="Labutti K."/>
            <person name="Haridas S."/>
            <person name="Kuo A."/>
            <person name="Salamov A."/>
            <person name="Ahrendt S.R."/>
            <person name="Lipzen A."/>
            <person name="Sullivan W."/>
            <person name="Andreopoulos W.B."/>
            <person name="Clum A."/>
            <person name="Lindquist E."/>
            <person name="Daum C."/>
            <person name="Ramamoorthy G.K."/>
            <person name="Gryganskyi A."/>
            <person name="Culley D."/>
            <person name="Magnuson J.K."/>
            <person name="James T.Y."/>
            <person name="O'Malley M.A."/>
            <person name="Stajich J.E."/>
            <person name="Spatafora J.W."/>
            <person name="Visel A."/>
            <person name="Grigoriev I.V."/>
        </authorList>
    </citation>
    <scope>NUCLEOTIDE SEQUENCE [LARGE SCALE GENOMIC DNA]</scope>
    <source>
        <strain evidence="2 3">NRRL 3301</strain>
    </source>
</reference>
<dbReference type="Proteomes" id="UP000242146">
    <property type="component" value="Unassembled WGS sequence"/>
</dbReference>
<gene>
    <name evidence="2" type="ORF">DM01DRAFT_314471</name>
</gene>